<organism evidence="3 4">
    <name type="scientific">Segatella copri</name>
    <dbReference type="NCBI Taxonomy" id="165179"/>
    <lineage>
        <taxon>Bacteria</taxon>
        <taxon>Pseudomonadati</taxon>
        <taxon>Bacteroidota</taxon>
        <taxon>Bacteroidia</taxon>
        <taxon>Bacteroidales</taxon>
        <taxon>Prevotellaceae</taxon>
        <taxon>Segatella</taxon>
    </lineage>
</organism>
<evidence type="ECO:0000259" key="2">
    <source>
        <dbReference type="Pfam" id="PF01757"/>
    </source>
</evidence>
<dbReference type="PANTHER" id="PTHR37312:SF1">
    <property type="entry name" value="MEMBRANE-BOUND ACYLTRANSFERASE YKRP-RELATED"/>
    <property type="match status" value="1"/>
</dbReference>
<keyword evidence="3" id="KW-0808">Transferase</keyword>
<sequence length="160" mass="19047">MEKSNSRIEYLDIAKGLCIFLVVMIHTGVPEIIPHIYASKVVLFFVLSGYFYHDDIPCVSFIKKKMHTLFVPFLFFYVISYVFYYLMIAWKPSFATLTDAKGIFDCFTQKNYFNGPVWFLLSLFEIQMIVFLIRKLFRKEKWQWLIYLALFVGEAVRKLN</sequence>
<evidence type="ECO:0000313" key="4">
    <source>
        <dbReference type="Proteomes" id="UP000421408"/>
    </source>
</evidence>
<dbReference type="RefSeq" id="WP_153117957.1">
    <property type="nucleotide sequence ID" value="NZ_VZCC01000006.1"/>
</dbReference>
<dbReference type="Pfam" id="PF01757">
    <property type="entry name" value="Acyl_transf_3"/>
    <property type="match status" value="1"/>
</dbReference>
<keyword evidence="1" id="KW-0472">Membrane</keyword>
<feature type="transmembrane region" description="Helical" evidence="1">
    <location>
        <begin position="12"/>
        <end position="29"/>
    </location>
</feature>
<name>A0AA90ZVF6_9BACT</name>
<reference evidence="4" key="1">
    <citation type="submission" date="2019-09" db="EMBL/GenBank/DDBJ databases">
        <title>Distinct polysaccharide growth profiles of human intestinal Prevotella copri isolates.</title>
        <authorList>
            <person name="Fehlner-Peach H."/>
            <person name="Magnabosco C."/>
            <person name="Raghavan V."/>
            <person name="Scher J.U."/>
            <person name="Tett A."/>
            <person name="Cox L.M."/>
            <person name="Gottsegen C."/>
            <person name="Watters A."/>
            <person name="Wiltshire- Gordon J.D."/>
            <person name="Segata N."/>
            <person name="Bonneau R."/>
            <person name="Littman D.R."/>
        </authorList>
    </citation>
    <scope>NUCLEOTIDE SEQUENCE [LARGE SCALE GENOMIC DNA]</scope>
    <source>
        <strain evidence="4">iAA108</strain>
    </source>
</reference>
<keyword evidence="1" id="KW-1133">Transmembrane helix</keyword>
<feature type="transmembrane region" description="Helical" evidence="1">
    <location>
        <begin position="117"/>
        <end position="137"/>
    </location>
</feature>
<feature type="transmembrane region" description="Helical" evidence="1">
    <location>
        <begin position="69"/>
        <end position="90"/>
    </location>
</feature>
<dbReference type="Proteomes" id="UP000421408">
    <property type="component" value="Unassembled WGS sequence"/>
</dbReference>
<gene>
    <name evidence="3" type="ORF">F7D74_00680</name>
</gene>
<feature type="transmembrane region" description="Helical" evidence="1">
    <location>
        <begin position="35"/>
        <end position="53"/>
    </location>
</feature>
<feature type="domain" description="Acyltransferase 3" evidence="2">
    <location>
        <begin position="9"/>
        <end position="152"/>
    </location>
</feature>
<dbReference type="PANTHER" id="PTHR37312">
    <property type="entry name" value="MEMBRANE-BOUND ACYLTRANSFERASE YKRP-RELATED"/>
    <property type="match status" value="1"/>
</dbReference>
<dbReference type="GO" id="GO:0016747">
    <property type="term" value="F:acyltransferase activity, transferring groups other than amino-acyl groups"/>
    <property type="evidence" value="ECO:0007669"/>
    <property type="project" value="InterPro"/>
</dbReference>
<dbReference type="InterPro" id="IPR052734">
    <property type="entry name" value="Nod_factor_acetyltransferase"/>
</dbReference>
<comment type="caution">
    <text evidence="3">The sequence shown here is derived from an EMBL/GenBank/DDBJ whole genome shotgun (WGS) entry which is preliminary data.</text>
</comment>
<dbReference type="AlphaFoldDB" id="A0AA90ZVF6"/>
<evidence type="ECO:0000256" key="1">
    <source>
        <dbReference type="SAM" id="Phobius"/>
    </source>
</evidence>
<proteinExistence type="predicted"/>
<evidence type="ECO:0000313" key="3">
    <source>
        <dbReference type="EMBL" id="MQN82531.1"/>
    </source>
</evidence>
<accession>A0AA90ZVF6</accession>
<dbReference type="InterPro" id="IPR002656">
    <property type="entry name" value="Acyl_transf_3_dom"/>
</dbReference>
<dbReference type="EMBL" id="VZCC01000006">
    <property type="protein sequence ID" value="MQN82531.1"/>
    <property type="molecule type" value="Genomic_DNA"/>
</dbReference>
<protein>
    <submittedName>
        <fullName evidence="3">Acyltransferase family protein</fullName>
    </submittedName>
</protein>
<keyword evidence="3" id="KW-0012">Acyltransferase</keyword>
<keyword evidence="1" id="KW-0812">Transmembrane</keyword>